<dbReference type="RefSeq" id="WP_084232228.1">
    <property type="nucleotide sequence ID" value="NZ_FWXE01000005.1"/>
</dbReference>
<evidence type="ECO:0000256" key="12">
    <source>
        <dbReference type="HAMAP-Rule" id="MF_01398"/>
    </source>
</evidence>
<evidence type="ECO:0000256" key="7">
    <source>
        <dbReference type="ARBA" id="ARBA00023065"/>
    </source>
</evidence>
<evidence type="ECO:0000256" key="13">
    <source>
        <dbReference type="RuleBase" id="RU003848"/>
    </source>
</evidence>
<keyword evidence="2 12" id="KW-0813">Transport</keyword>
<comment type="subunit">
    <text evidence="12">F-type ATPases have 2 components, F(1) - the catalytic core - and F(0) - the membrane proton channel. F(1) has five subunits: alpha(3), beta(3), gamma(1), delta(1), epsilon(1). F(0) has three main subunits: a(1), b(2) and c(10-14). The alpha and beta chains form an alternating ring which encloses part of the gamma chain. F(1) is attached to F(0) by a central stalk formed by the gamma and epsilon chains, while a peripheral stalk is formed by the delta and b chains.</text>
</comment>
<feature type="transmembrane region" description="Helical" evidence="12">
    <location>
        <begin position="28"/>
        <end position="50"/>
    </location>
</feature>
<comment type="function">
    <text evidence="10 12">F(1)F(0) ATP synthase produces ATP from ADP in the presence of a proton or sodium gradient. F-type ATPases consist of two structural domains, F(1) containing the extramembraneous catalytic core and F(0) containing the membrane proton channel, linked together by a central stalk and a peripheral stalk. During catalysis, ATP synthesis in the catalytic domain of F(1) is coupled via a rotary mechanism of the central stalk subunits to proton translocation.</text>
</comment>
<keyword evidence="4 12" id="KW-0812">Transmembrane</keyword>
<evidence type="ECO:0000256" key="3">
    <source>
        <dbReference type="ARBA" id="ARBA00022547"/>
    </source>
</evidence>
<keyword evidence="3 12" id="KW-0138">CF(0)</keyword>
<name>A0ABX4H5A7_9BACT</name>
<evidence type="ECO:0000256" key="10">
    <source>
        <dbReference type="ARBA" id="ARBA00025198"/>
    </source>
</evidence>
<evidence type="ECO:0000256" key="2">
    <source>
        <dbReference type="ARBA" id="ARBA00022448"/>
    </source>
</evidence>
<keyword evidence="5 12" id="KW-0375">Hydrogen ion transport</keyword>
<evidence type="ECO:0000256" key="5">
    <source>
        <dbReference type="ARBA" id="ARBA00022781"/>
    </source>
</evidence>
<dbReference type="CDD" id="cd06503">
    <property type="entry name" value="ATP-synt_Fo_b"/>
    <property type="match status" value="1"/>
</dbReference>
<comment type="similarity">
    <text evidence="1 12 13">Belongs to the ATPase B chain family.</text>
</comment>
<proteinExistence type="inferred from homology"/>
<keyword evidence="8 12" id="KW-0472">Membrane</keyword>
<dbReference type="HAMAP" id="MF_01398">
    <property type="entry name" value="ATP_synth_b_bprime"/>
    <property type="match status" value="1"/>
</dbReference>
<dbReference type="Pfam" id="PF00430">
    <property type="entry name" value="ATP-synt_B"/>
    <property type="match status" value="1"/>
</dbReference>
<evidence type="ECO:0000256" key="8">
    <source>
        <dbReference type="ARBA" id="ARBA00023136"/>
    </source>
</evidence>
<dbReference type="EMBL" id="NQMN01000002">
    <property type="protein sequence ID" value="PAF55043.1"/>
    <property type="molecule type" value="Genomic_DNA"/>
</dbReference>
<evidence type="ECO:0000256" key="9">
    <source>
        <dbReference type="ARBA" id="ARBA00023310"/>
    </source>
</evidence>
<keyword evidence="12" id="KW-1003">Cell membrane</keyword>
<accession>A0ABX4H5A7</accession>
<keyword evidence="6 12" id="KW-1133">Transmembrane helix</keyword>
<dbReference type="NCBIfam" id="TIGR01144">
    <property type="entry name" value="ATP_synt_b"/>
    <property type="match status" value="1"/>
</dbReference>
<protein>
    <recommendedName>
        <fullName evidence="12">ATP synthase subunit b</fullName>
    </recommendedName>
    <alternativeName>
        <fullName evidence="12">ATP synthase F(0) sector subunit b</fullName>
    </alternativeName>
    <alternativeName>
        <fullName evidence="12">ATPase subunit I</fullName>
    </alternativeName>
    <alternativeName>
        <fullName evidence="12">F-type ATPase subunit b</fullName>
        <shortName evidence="12">F-ATPase subunit b</shortName>
    </alternativeName>
</protein>
<evidence type="ECO:0000256" key="1">
    <source>
        <dbReference type="ARBA" id="ARBA00005513"/>
    </source>
</evidence>
<comment type="caution">
    <text evidence="14">The sequence shown here is derived from an EMBL/GenBank/DDBJ whole genome shotgun (WGS) entry which is preliminary data.</text>
</comment>
<keyword evidence="15" id="KW-1185">Reference proteome</keyword>
<reference evidence="14" key="1">
    <citation type="submission" date="2017-08" db="EMBL/GenBank/DDBJ databases">
        <authorList>
            <person name="Alvarez-Ponce D."/>
            <person name="Weitzman C.L."/>
            <person name="Tillett R.L."/>
            <person name="Sandmeier F.C."/>
            <person name="Tracy C.R."/>
        </authorList>
    </citation>
    <scope>NUCLEOTIDE SEQUENCE [LARGE SCALE GENOMIC DNA]</scope>
    <source>
        <strain evidence="14">PS6</strain>
    </source>
</reference>
<dbReference type="Gene3D" id="6.10.250.1580">
    <property type="match status" value="1"/>
</dbReference>
<keyword evidence="7 12" id="KW-0406">Ion transport</keyword>
<comment type="function">
    <text evidence="12">Component of the F(0) channel, it forms part of the peripheral stalk, linking F(1) to F(0).</text>
</comment>
<dbReference type="PANTHER" id="PTHR33445:SF2">
    <property type="entry name" value="ATP SYNTHASE SUBUNIT B', CHLOROPLASTIC"/>
    <property type="match status" value="1"/>
</dbReference>
<dbReference type="Proteomes" id="UP000217033">
    <property type="component" value="Unassembled WGS sequence"/>
</dbReference>
<comment type="subcellular location">
    <subcellularLocation>
        <location evidence="12">Cell membrane</location>
        <topology evidence="12">Single-pass membrane protein</topology>
    </subcellularLocation>
    <subcellularLocation>
        <location evidence="11">Endomembrane system</location>
        <topology evidence="11">Single-pass membrane protein</topology>
    </subcellularLocation>
</comment>
<evidence type="ECO:0000313" key="15">
    <source>
        <dbReference type="Proteomes" id="UP000217033"/>
    </source>
</evidence>
<dbReference type="InterPro" id="IPR005864">
    <property type="entry name" value="ATP_synth_F0_bsu_bac"/>
</dbReference>
<evidence type="ECO:0000256" key="4">
    <source>
        <dbReference type="ARBA" id="ARBA00022692"/>
    </source>
</evidence>
<dbReference type="PANTHER" id="PTHR33445">
    <property type="entry name" value="ATP SYNTHASE SUBUNIT B', CHLOROPLASTIC"/>
    <property type="match status" value="1"/>
</dbReference>
<dbReference type="InterPro" id="IPR002146">
    <property type="entry name" value="ATP_synth_b/b'su_bac/chlpt"/>
</dbReference>
<evidence type="ECO:0000256" key="6">
    <source>
        <dbReference type="ARBA" id="ARBA00022989"/>
    </source>
</evidence>
<dbReference type="InterPro" id="IPR050059">
    <property type="entry name" value="ATP_synthase_B_chain"/>
</dbReference>
<sequence length="187" mass="21467">MDLLQTISTRSDTGQEIRDTFERLFPSVPLLIATLIAFVLAFLLITYLIYKPVKKFVAERQKYIQENIDSVEVNKRESEHLLTSAHDSLSEARVQAQNIISKAKIEAEKISYVEIDRAKQEAKQIIEDAHLDEKRQKEKFEENAQKQILDISLALSKKVIAKEISKDVEAQLINEIDKSLAELKENN</sequence>
<evidence type="ECO:0000256" key="11">
    <source>
        <dbReference type="ARBA" id="ARBA00037847"/>
    </source>
</evidence>
<keyword evidence="9 12" id="KW-0066">ATP synthesis</keyword>
<organism evidence="14 15">
    <name type="scientific">Mycoplasmopsis agassizii</name>
    <dbReference type="NCBI Taxonomy" id="33922"/>
    <lineage>
        <taxon>Bacteria</taxon>
        <taxon>Bacillati</taxon>
        <taxon>Mycoplasmatota</taxon>
        <taxon>Mycoplasmoidales</taxon>
        <taxon>Metamycoplasmataceae</taxon>
        <taxon>Mycoplasmopsis</taxon>
    </lineage>
</organism>
<gene>
    <name evidence="12 14" type="primary">atpF</name>
    <name evidence="14" type="ORF">CJF60_04950</name>
</gene>
<evidence type="ECO:0000313" key="14">
    <source>
        <dbReference type="EMBL" id="PAF55043.1"/>
    </source>
</evidence>